<feature type="region of interest" description="Disordered" evidence="6">
    <location>
        <begin position="557"/>
        <end position="589"/>
    </location>
</feature>
<keyword evidence="4 7" id="KW-1133">Transmembrane helix</keyword>
<feature type="transmembrane region" description="Helical" evidence="7">
    <location>
        <begin position="412"/>
        <end position="437"/>
    </location>
</feature>
<keyword evidence="5 7" id="KW-0472">Membrane</keyword>
<comment type="caution">
    <text evidence="8">The sequence shown here is derived from an EMBL/GenBank/DDBJ whole genome shotgun (WGS) entry which is preliminary data.</text>
</comment>
<dbReference type="STRING" id="71717.A0A4Y7SS86"/>
<dbReference type="NCBIfam" id="TIGR00797">
    <property type="entry name" value="matE"/>
    <property type="match status" value="1"/>
</dbReference>
<feature type="region of interest" description="Disordered" evidence="6">
    <location>
        <begin position="1"/>
        <end position="122"/>
    </location>
</feature>
<feature type="transmembrane region" description="Helical" evidence="7">
    <location>
        <begin position="212"/>
        <end position="235"/>
    </location>
</feature>
<feature type="transmembrane region" description="Helical" evidence="7">
    <location>
        <begin position="288"/>
        <end position="307"/>
    </location>
</feature>
<dbReference type="GO" id="GO:1990961">
    <property type="term" value="P:xenobiotic detoxification by transmembrane export across the plasma membrane"/>
    <property type="evidence" value="ECO:0007669"/>
    <property type="project" value="InterPro"/>
</dbReference>
<feature type="compositionally biased region" description="Basic and acidic residues" evidence="6">
    <location>
        <begin position="557"/>
        <end position="570"/>
    </location>
</feature>
<evidence type="ECO:0000313" key="8">
    <source>
        <dbReference type="EMBL" id="TEB24484.1"/>
    </source>
</evidence>
<evidence type="ECO:0000256" key="3">
    <source>
        <dbReference type="ARBA" id="ARBA00022692"/>
    </source>
</evidence>
<evidence type="ECO:0000256" key="2">
    <source>
        <dbReference type="ARBA" id="ARBA00010199"/>
    </source>
</evidence>
<dbReference type="PANTHER" id="PTHR11206">
    <property type="entry name" value="MULTIDRUG RESISTANCE PROTEIN"/>
    <property type="match status" value="1"/>
</dbReference>
<feature type="transmembrane region" description="Helical" evidence="7">
    <location>
        <begin position="378"/>
        <end position="400"/>
    </location>
</feature>
<evidence type="ECO:0000256" key="4">
    <source>
        <dbReference type="ARBA" id="ARBA00022989"/>
    </source>
</evidence>
<dbReference type="CDD" id="cd13132">
    <property type="entry name" value="MATE_eukaryotic"/>
    <property type="match status" value="1"/>
</dbReference>
<feature type="transmembrane region" description="Helical" evidence="7">
    <location>
        <begin position="255"/>
        <end position="276"/>
    </location>
</feature>
<organism evidence="8 9">
    <name type="scientific">Coprinellus micaceus</name>
    <name type="common">Glistening ink-cap mushroom</name>
    <name type="synonym">Coprinus micaceus</name>
    <dbReference type="NCBI Taxonomy" id="71717"/>
    <lineage>
        <taxon>Eukaryota</taxon>
        <taxon>Fungi</taxon>
        <taxon>Dikarya</taxon>
        <taxon>Basidiomycota</taxon>
        <taxon>Agaricomycotina</taxon>
        <taxon>Agaricomycetes</taxon>
        <taxon>Agaricomycetidae</taxon>
        <taxon>Agaricales</taxon>
        <taxon>Agaricineae</taxon>
        <taxon>Psathyrellaceae</taxon>
        <taxon>Coprinellus</taxon>
    </lineage>
</organism>
<feature type="transmembrane region" description="Helical" evidence="7">
    <location>
        <begin position="489"/>
        <end position="511"/>
    </location>
</feature>
<feature type="compositionally biased region" description="Acidic residues" evidence="6">
    <location>
        <begin position="32"/>
        <end position="44"/>
    </location>
</feature>
<proteinExistence type="inferred from homology"/>
<evidence type="ECO:0000256" key="1">
    <source>
        <dbReference type="ARBA" id="ARBA00004141"/>
    </source>
</evidence>
<feature type="transmembrane region" description="Helical" evidence="7">
    <location>
        <begin position="517"/>
        <end position="538"/>
    </location>
</feature>
<feature type="compositionally biased region" description="Polar residues" evidence="6">
    <location>
        <begin position="1"/>
        <end position="15"/>
    </location>
</feature>
<reference evidence="8 9" key="1">
    <citation type="journal article" date="2019" name="Nat. Ecol. Evol.">
        <title>Megaphylogeny resolves global patterns of mushroom evolution.</title>
        <authorList>
            <person name="Varga T."/>
            <person name="Krizsan K."/>
            <person name="Foldi C."/>
            <person name="Dima B."/>
            <person name="Sanchez-Garcia M."/>
            <person name="Sanchez-Ramirez S."/>
            <person name="Szollosi G.J."/>
            <person name="Szarkandi J.G."/>
            <person name="Papp V."/>
            <person name="Albert L."/>
            <person name="Andreopoulos W."/>
            <person name="Angelini C."/>
            <person name="Antonin V."/>
            <person name="Barry K.W."/>
            <person name="Bougher N.L."/>
            <person name="Buchanan P."/>
            <person name="Buyck B."/>
            <person name="Bense V."/>
            <person name="Catcheside P."/>
            <person name="Chovatia M."/>
            <person name="Cooper J."/>
            <person name="Damon W."/>
            <person name="Desjardin D."/>
            <person name="Finy P."/>
            <person name="Geml J."/>
            <person name="Haridas S."/>
            <person name="Hughes K."/>
            <person name="Justo A."/>
            <person name="Karasinski D."/>
            <person name="Kautmanova I."/>
            <person name="Kiss B."/>
            <person name="Kocsube S."/>
            <person name="Kotiranta H."/>
            <person name="LaButti K.M."/>
            <person name="Lechner B.E."/>
            <person name="Liimatainen K."/>
            <person name="Lipzen A."/>
            <person name="Lukacs Z."/>
            <person name="Mihaltcheva S."/>
            <person name="Morgado L.N."/>
            <person name="Niskanen T."/>
            <person name="Noordeloos M.E."/>
            <person name="Ohm R.A."/>
            <person name="Ortiz-Santana B."/>
            <person name="Ovrebo C."/>
            <person name="Racz N."/>
            <person name="Riley R."/>
            <person name="Savchenko A."/>
            <person name="Shiryaev A."/>
            <person name="Soop K."/>
            <person name="Spirin V."/>
            <person name="Szebenyi C."/>
            <person name="Tomsovsky M."/>
            <person name="Tulloss R.E."/>
            <person name="Uehling J."/>
            <person name="Grigoriev I.V."/>
            <person name="Vagvolgyi C."/>
            <person name="Papp T."/>
            <person name="Martin F.M."/>
            <person name="Miettinen O."/>
            <person name="Hibbett D.S."/>
            <person name="Nagy L.G."/>
        </authorList>
    </citation>
    <scope>NUCLEOTIDE SEQUENCE [LARGE SCALE GENOMIC DNA]</scope>
    <source>
        <strain evidence="8 9">FP101781</strain>
    </source>
</reference>
<evidence type="ECO:0000256" key="7">
    <source>
        <dbReference type="SAM" id="Phobius"/>
    </source>
</evidence>
<dbReference type="InterPro" id="IPR045069">
    <property type="entry name" value="MATE_euk"/>
</dbReference>
<feature type="transmembrane region" description="Helical" evidence="7">
    <location>
        <begin position="139"/>
        <end position="162"/>
    </location>
</feature>
<name>A0A4Y7SS86_COPMI</name>
<dbReference type="AlphaFoldDB" id="A0A4Y7SS86"/>
<gene>
    <name evidence="8" type="ORF">FA13DRAFT_1797209</name>
</gene>
<dbReference type="Proteomes" id="UP000298030">
    <property type="component" value="Unassembled WGS sequence"/>
</dbReference>
<feature type="compositionally biased region" description="Basic and acidic residues" evidence="6">
    <location>
        <begin position="53"/>
        <end position="66"/>
    </location>
</feature>
<comment type="subcellular location">
    <subcellularLocation>
        <location evidence="1">Membrane</location>
        <topology evidence="1">Multi-pass membrane protein</topology>
    </subcellularLocation>
</comment>
<evidence type="ECO:0000313" key="9">
    <source>
        <dbReference type="Proteomes" id="UP000298030"/>
    </source>
</evidence>
<dbReference type="GO" id="GO:0042910">
    <property type="term" value="F:xenobiotic transmembrane transporter activity"/>
    <property type="evidence" value="ECO:0007669"/>
    <property type="project" value="InterPro"/>
</dbReference>
<feature type="transmembrane region" description="Helical" evidence="7">
    <location>
        <begin position="168"/>
        <end position="191"/>
    </location>
</feature>
<accession>A0A4Y7SS86</accession>
<evidence type="ECO:0000256" key="6">
    <source>
        <dbReference type="SAM" id="MobiDB-lite"/>
    </source>
</evidence>
<protein>
    <submittedName>
        <fullName evidence="8">MATE efflux family protein</fullName>
    </submittedName>
</protein>
<sequence>MSSTNPHYQGPSSLPSDYALLSHMAGRRPENDDVGTAESDDTDDTITPKPRHTAVDADHDEHEPFLRKAGGRPHYRPANPSIGVYPDTGVSNTSVPTEHTPLLAPPPVPRIEEEVDSPAHDNDSSMAMFWEELPILTKYALPVFGTHLLEYTLVIVPVISIGHLSTTALAAISLGSMTASVSGFSIVQGFASALDTMLPSAWTSSHPQYVGLWAQRMCVVMAAMLIPIFFVWFTAEEILLFLRQDPDVAHLAAVYLRWVSIGLPAYTFNCISRRYFQSQGLFTVPTRIILLVAPINAFLGWLLVWGPEPFRLGFIGAPLASAISFNIIAVLMFSNLGLLVHLGLSGVGQTASEWWAWELVALAASQLGPMVLATNSILLVSASTTFQAPFALSVATSVRIGNLLGEKKAKRAGIAANTAIVMALAISVLTSSLFLAFRYTWGKLFNDDAEVIALVADILPLVALFQVFDGNSAVTAGILRARGMQFTGALLNLSAYYFFGIPLGVWLAFSWHQGLHGLWYGLTFSLVYCSCIGTYLCITADWNREVEKVKVRLEGEDKQRREEMRGKDALDGGEAGLEAENAGTSADRI</sequence>
<feature type="transmembrane region" description="Helical" evidence="7">
    <location>
        <begin position="449"/>
        <end position="468"/>
    </location>
</feature>
<keyword evidence="9" id="KW-1185">Reference proteome</keyword>
<keyword evidence="3 7" id="KW-0812">Transmembrane</keyword>
<feature type="transmembrane region" description="Helical" evidence="7">
    <location>
        <begin position="319"/>
        <end position="342"/>
    </location>
</feature>
<comment type="similarity">
    <text evidence="2">Belongs to the multi antimicrobial extrusion (MATE) (TC 2.A.66.1) family.</text>
</comment>
<dbReference type="OrthoDB" id="2126698at2759"/>
<dbReference type="GO" id="GO:0016020">
    <property type="term" value="C:membrane"/>
    <property type="evidence" value="ECO:0007669"/>
    <property type="project" value="UniProtKB-SubCell"/>
</dbReference>
<dbReference type="GO" id="GO:0015297">
    <property type="term" value="F:antiporter activity"/>
    <property type="evidence" value="ECO:0007669"/>
    <property type="project" value="InterPro"/>
</dbReference>
<dbReference type="EMBL" id="QPFP01000066">
    <property type="protein sequence ID" value="TEB24484.1"/>
    <property type="molecule type" value="Genomic_DNA"/>
</dbReference>
<dbReference type="InterPro" id="IPR002528">
    <property type="entry name" value="MATE_fam"/>
</dbReference>
<dbReference type="Pfam" id="PF01554">
    <property type="entry name" value="MatE"/>
    <property type="match status" value="2"/>
</dbReference>
<evidence type="ECO:0000256" key="5">
    <source>
        <dbReference type="ARBA" id="ARBA00023136"/>
    </source>
</evidence>